<accession>A0A6J8DXJ1</accession>
<protein>
    <submittedName>
        <fullName evidence="1">Uncharacterized protein</fullName>
    </submittedName>
</protein>
<proteinExistence type="predicted"/>
<evidence type="ECO:0000313" key="2">
    <source>
        <dbReference type="Proteomes" id="UP000507470"/>
    </source>
</evidence>
<dbReference type="EMBL" id="CACVKT020007867">
    <property type="protein sequence ID" value="CAC5411500.1"/>
    <property type="molecule type" value="Genomic_DNA"/>
</dbReference>
<name>A0A6J8DXJ1_MYTCO</name>
<keyword evidence="2" id="KW-1185">Reference proteome</keyword>
<organism evidence="1 2">
    <name type="scientific">Mytilus coruscus</name>
    <name type="common">Sea mussel</name>
    <dbReference type="NCBI Taxonomy" id="42192"/>
    <lineage>
        <taxon>Eukaryota</taxon>
        <taxon>Metazoa</taxon>
        <taxon>Spiralia</taxon>
        <taxon>Lophotrochozoa</taxon>
        <taxon>Mollusca</taxon>
        <taxon>Bivalvia</taxon>
        <taxon>Autobranchia</taxon>
        <taxon>Pteriomorphia</taxon>
        <taxon>Mytilida</taxon>
        <taxon>Mytiloidea</taxon>
        <taxon>Mytilidae</taxon>
        <taxon>Mytilinae</taxon>
        <taxon>Mytilus</taxon>
    </lineage>
</organism>
<dbReference type="Proteomes" id="UP000507470">
    <property type="component" value="Unassembled WGS sequence"/>
</dbReference>
<gene>
    <name evidence="1" type="ORF">MCOR_44585</name>
</gene>
<reference evidence="1 2" key="1">
    <citation type="submission" date="2020-06" db="EMBL/GenBank/DDBJ databases">
        <authorList>
            <person name="Li R."/>
            <person name="Bekaert M."/>
        </authorList>
    </citation>
    <scope>NUCLEOTIDE SEQUENCE [LARGE SCALE GENOMIC DNA]</scope>
    <source>
        <strain evidence="2">wild</strain>
    </source>
</reference>
<sequence length="276" mass="31645">MQSVKVATIEFAGVKFKCKVPRGQRVLIFLKKLKKPTLGMLLRLKRLVVCEEKYSYTPDDLKAATREQRQKSRNSSIAHLKLSTEMINEHKFQKEAITSTLEGKIQISTYLVKHADQLKLNNNITLDFDSEYILQGCQCEDGNESCQCKRYAVPLRCKYSEENGFESSEISTSIHQTKGEAEMAQVDWIFEIEPELASGEAVISIVTSGDCIDAVVIHLFALSRLWPRKDDSTFKIPVYVFLQKPGKIFDLYCITRMLEVLEKQLQDKHSTVLRRQ</sequence>
<dbReference type="OrthoDB" id="6100007at2759"/>
<evidence type="ECO:0000313" key="1">
    <source>
        <dbReference type="EMBL" id="CAC5411500.1"/>
    </source>
</evidence>
<dbReference type="AlphaFoldDB" id="A0A6J8DXJ1"/>